<accession>A0AAD4EYJ1</accession>
<protein>
    <recommendedName>
        <fullName evidence="1">Leucine-rich repeat domain-containing protein</fullName>
    </recommendedName>
</protein>
<name>A0AAD4EYJ1_9PEZI</name>
<evidence type="ECO:0000313" key="3">
    <source>
        <dbReference type="Proteomes" id="UP001197093"/>
    </source>
</evidence>
<keyword evidence="3" id="KW-1185">Reference proteome</keyword>
<comment type="caution">
    <text evidence="2">The sequence shown here is derived from an EMBL/GenBank/DDBJ whole genome shotgun (WGS) entry which is preliminary data.</text>
</comment>
<dbReference type="AlphaFoldDB" id="A0AAD4EYJ1"/>
<proteinExistence type="predicted"/>
<dbReference type="Proteomes" id="UP001197093">
    <property type="component" value="Unassembled WGS sequence"/>
</dbReference>
<feature type="domain" description="Leucine-rich repeat" evidence="1">
    <location>
        <begin position="52"/>
        <end position="152"/>
    </location>
</feature>
<gene>
    <name evidence="2" type="ORF">NEMBOFW57_007572</name>
</gene>
<dbReference type="InterPro" id="IPR056867">
    <property type="entry name" value="LRR_15"/>
</dbReference>
<dbReference type="Pfam" id="PF24969">
    <property type="entry name" value="LRR_15"/>
    <property type="match status" value="1"/>
</dbReference>
<dbReference type="SUPFAM" id="SSF52047">
    <property type="entry name" value="RNI-like"/>
    <property type="match status" value="1"/>
</dbReference>
<evidence type="ECO:0000313" key="2">
    <source>
        <dbReference type="EMBL" id="KAG7288052.1"/>
    </source>
</evidence>
<organism evidence="2 3">
    <name type="scientific">Staphylotrichum longicolle</name>
    <dbReference type="NCBI Taxonomy" id="669026"/>
    <lineage>
        <taxon>Eukaryota</taxon>
        <taxon>Fungi</taxon>
        <taxon>Dikarya</taxon>
        <taxon>Ascomycota</taxon>
        <taxon>Pezizomycotina</taxon>
        <taxon>Sordariomycetes</taxon>
        <taxon>Sordariomycetidae</taxon>
        <taxon>Sordariales</taxon>
        <taxon>Chaetomiaceae</taxon>
        <taxon>Staphylotrichum</taxon>
    </lineage>
</organism>
<sequence length="468" mass="52643">MPINLLGCNVDVVRLVLGCHVQVDLRSVFLVHPSLRLLAEPFLYSAVELAYYKSKPHLITLLVRSILRRPELAAHIRTLSLQGGDPPDQNWKGKVARSPVHEEDLHEAVSLVAGTRLPYRDRWIVELRQGTLDAYIALLLLRLPRLQRLHLGPVFFVESELIGLVLRSILHGPRSDWLEVDVSASLRELRTVSLIREVTFNLARTNRNTESTLPFFHLPSLEEMMVSIDNPLTPALPWPAAQPPLATNLVSLSVGGTMRESHLGQLLAATPCLRLLRWTWCYIPYHIDQYNTHVIDLDQLMPALAHVSGTLTELTLTGVPLLAYTGPWPSPLRVQGSIRALAGFDQLTKLLIPLVLFTGFSLPAREQLSECLPRNLEELTLTDDMYIDNDINETWHEAGHTGTIAAWLERVESSTPRLRKLCLVLQACDGETSLEDLDVRIEIRKLARRAGIDVATPDMHAEETWTEL</sequence>
<evidence type="ECO:0000259" key="1">
    <source>
        <dbReference type="Pfam" id="PF24969"/>
    </source>
</evidence>
<dbReference type="Gene3D" id="3.80.10.10">
    <property type="entry name" value="Ribonuclease Inhibitor"/>
    <property type="match status" value="1"/>
</dbReference>
<dbReference type="EMBL" id="JAHCVI010000003">
    <property type="protein sequence ID" value="KAG7288052.1"/>
    <property type="molecule type" value="Genomic_DNA"/>
</dbReference>
<reference evidence="2" key="1">
    <citation type="submission" date="2023-02" db="EMBL/GenBank/DDBJ databases">
        <authorList>
            <person name="Palmer J.M."/>
        </authorList>
    </citation>
    <scope>NUCLEOTIDE SEQUENCE</scope>
    <source>
        <strain evidence="2">FW57</strain>
    </source>
</reference>
<dbReference type="InterPro" id="IPR032675">
    <property type="entry name" value="LRR_dom_sf"/>
</dbReference>